<accession>U6KJL7</accession>
<gene>
    <name evidence="12" type="ORF">ETH_00004920</name>
</gene>
<feature type="region of interest" description="Disordered" evidence="7">
    <location>
        <begin position="1770"/>
        <end position="1791"/>
    </location>
</feature>
<feature type="domain" description="Helicase C-terminal" evidence="11">
    <location>
        <begin position="1065"/>
        <end position="1241"/>
    </location>
</feature>
<dbReference type="GO" id="GO:0016787">
    <property type="term" value="F:hydrolase activity"/>
    <property type="evidence" value="ECO:0007669"/>
    <property type="project" value="UniProtKB-KW"/>
</dbReference>
<evidence type="ECO:0000259" key="10">
    <source>
        <dbReference type="PROSITE" id="PS51192"/>
    </source>
</evidence>
<dbReference type="CDD" id="cd18793">
    <property type="entry name" value="SF2_C_SNF"/>
    <property type="match status" value="1"/>
</dbReference>
<dbReference type="InterPro" id="IPR011011">
    <property type="entry name" value="Znf_FYVE_PHD"/>
</dbReference>
<dbReference type="InterPro" id="IPR001841">
    <property type="entry name" value="Znf_RING"/>
</dbReference>
<evidence type="ECO:0000259" key="11">
    <source>
        <dbReference type="PROSITE" id="PS51194"/>
    </source>
</evidence>
<dbReference type="SUPFAM" id="SSF52540">
    <property type="entry name" value="P-loop containing nucleoside triphosphate hydrolases"/>
    <property type="match status" value="2"/>
</dbReference>
<feature type="compositionally biased region" description="Acidic residues" evidence="7">
    <location>
        <begin position="872"/>
        <end position="887"/>
    </location>
</feature>
<evidence type="ECO:0000259" key="8">
    <source>
        <dbReference type="PROSITE" id="PS50016"/>
    </source>
</evidence>
<dbReference type="OMA" id="VCKPEEH"/>
<feature type="coiled-coil region" evidence="6">
    <location>
        <begin position="1577"/>
        <end position="1633"/>
    </location>
</feature>
<dbReference type="Proteomes" id="UP000030747">
    <property type="component" value="Unassembled WGS sequence"/>
</dbReference>
<evidence type="ECO:0000256" key="7">
    <source>
        <dbReference type="SAM" id="MobiDB-lite"/>
    </source>
</evidence>
<keyword evidence="4" id="KW-0862">Zinc</keyword>
<dbReference type="SMART" id="SM00490">
    <property type="entry name" value="HELICc"/>
    <property type="match status" value="1"/>
</dbReference>
<feature type="domain" description="PHD-type" evidence="8">
    <location>
        <begin position="119"/>
        <end position="172"/>
    </location>
</feature>
<dbReference type="RefSeq" id="XP_013227829.1">
    <property type="nucleotide sequence ID" value="XM_013372375.1"/>
</dbReference>
<dbReference type="Gene3D" id="3.30.40.10">
    <property type="entry name" value="Zinc/RING finger domain, C3HC4 (zinc finger)"/>
    <property type="match status" value="4"/>
</dbReference>
<proteinExistence type="predicted"/>
<sequence length="2238" mass="245970">MVGNGSSSRSGSCGGSGRGRGRPQRSCASRDSGGDDLLAGSHIGAVGRRRGGAMWCHICRDSVSRSEDSVVECTACPKRFHLECLQQEGIVAQGEVVDLNTWLCPQCLEEAEEDEMTNDDKCFLCRKSDIEDESGGKLIMCDGCPHSYHMSCLKLTIEPDEEKWFCPDCNPAAFNTDEIRRLGRGSTAPRSGDTVNSSTCYVCQRPGKLLGCDFCVNSFHPSCLVDVDWNSIGEEWECPVCKGFDPLANQMHKRWTRQEIETKKKERAKNYEKFRSKIMRYRNRFLVVHQKDLGPFVNPKILQALARTLKANIAGPTSRRGRGGGAGGSRLCVERSLSDVLEQLEDEAAEEAEKFTRRAYRSCRHASGRPIKGLPLREGITLKPHQEEGVDWLLRSFLTGGAILADEMGLGKTIQTLCFLSYLSAMKVDGPHLIVVPLSTVGNWLHEIHRFTPSLTHIKICGSRNERQHAMQDRLAAKGLYDLYVTTYETVKSEEEFFVEQIPHWQCIVLDEAHRIKNASGAIRHSLDRVQGNMRLLLTGTPLQNNAQELFTLINFLMPDVFRDSLVIEQAFAQNAKSAAGKSGGKQPRGRSKAAALAEMDVDTMFKQEDLNKIRQLLDRVMLRRLKEQAIALPRKVFHDIWLPISDLTAQWYRRLLEIKSLQEEARSNSARVNFRKMLGLVIKMRILCAHPKGVCARESQLQRLQAFFSQEDPALQEEVTRAARELQSVEGAAHLAGSSKLLFLDKLMCHLHYLNCKYVPAYERDYMAHKNDAATYEFYKRHEEAVLAALAEGRKPPRRPKRSELIGIPEYRALLERGMPSRDLTTARDESFLKEGLYAAEPVMPTKESCNPELQERKRGQGEHDSRSDNEGAEEQSQEVDGDLSDADVATTPPEDQPRSRAERRSRRHLIVDEEDLMQTDPACAAQDSQEATATGALAKGEADGAALTPAAPVSQEDGADNEKAQLTVKSPVASEAKREGDDKSNMPTACCTGSPASHKDHKESVDTLDAQPIKAEDGPSPARQTEVNETKREPPPGVPAAAVQVSEGQTKQQDSSPESERSDFKSNGGKTAKADAASTPRVQRLLIFTQFQLVLDELEAYCKYRGWRYLRLDGSTNKFVRELDIRDFNNDNTCYFVYLISTRAGGLGINLTAANHVVIYDHDWNPFIDLQAVDRQAVSLINSMTCLAHRIGQQREVHVWSLVSEWTVEERMAFRREQKLRLDKLLVQQQIEEEALALDGEDGEDIKEHRSEKISTDEVRKLMLHGKKAIVQVAATGTEDISNLPLEDLTCRSRQPLPVLGEDEEPLGASASFEEDLDEKNLVDINEVMDEEAEERRNQQELVEGTEEPAAPEGPCDAPGAKTGTEPEEAKPSGSTSPCGAEEEVELCEASSGAPAKGGLEAELQSAGVLWRSGRERKKPVALYVPQEFTQREERRKLRHETRCFVCGNGKDHVQTSVDREGKPVEVAYGDLVCCSGCPKVYHRCCEGLPKDVKKSWRCRWHECGLCFRKTSQCGNMLVHCARCPTSFCYDCFPPDYCRYNVGEDYYMQLRQRGMNVTPQNWILFLCSKCKAVEEQQTRRRLTKEEKDHEKLMQQELRQQQRQLHLDGARLRLEKDEVKHLQRQRAEEERRWFDHKQAVDRLDEAAEIALRQAYQRLFPAAFLAEIEKRSAAAKAAQRASREAAIAEAVNAAAAAGTEGQAALASAAAAAIKKASKKPTNQLANMKLPSQSLSVCDNCRFPCHGVKDYPGPCCFPDEVIQKFVARARPVSQTGQEQTGGHTGTTGPTDGVIDVDASPADGAVKEGSDVSASPGIPQSALRALASSAALLQGGYSEAGAAASAPSVAGNDQRVKYMQRQVCAACHEWRIGKRSHTRKHCPTLTPGQLQEYDERRAKMRLVAELLLAREPIPDPNPCVYASASPQRLKAFFQQYQEAADKVLEECMVAAGLQHAIASRFTSGKRGVPSPAGYGSAATPQGAQSALPPINNVASNKDRISMILNRSKELLLLKRQKELQVLATLSAANGRAPGASLANLHNEQKKLLLGVTGDGERSLMTPSDTNSEVEVLGVAKGQPVPGVSSAAPADNCVPPAAAAAIAAADCAAKSATGKRHSIDRPNSGARGATIAAAPAIAKRQRKTMLSKTGEAMAACVQAAEMGLPGAGGSIAASAVAAAVKQKSIIDFFTSRNRAAATGGSGMKQPLLAGSRVQGVARPGGMPVAALAPWGAKQASDTESD</sequence>
<name>U6KJL7_EIMTE</name>
<dbReference type="InterPro" id="IPR019787">
    <property type="entry name" value="Znf_PHD-finger"/>
</dbReference>
<keyword evidence="13" id="KW-1185">Reference proteome</keyword>
<dbReference type="PROSITE" id="PS01359">
    <property type="entry name" value="ZF_PHD_1"/>
    <property type="match status" value="2"/>
</dbReference>
<evidence type="ECO:0000256" key="2">
    <source>
        <dbReference type="ARBA" id="ARBA00022771"/>
    </source>
</evidence>
<dbReference type="GO" id="GO:0005524">
    <property type="term" value="F:ATP binding"/>
    <property type="evidence" value="ECO:0007669"/>
    <property type="project" value="InterPro"/>
</dbReference>
<dbReference type="SUPFAM" id="SSF57903">
    <property type="entry name" value="FYVE/PHD zinc finger"/>
    <property type="match status" value="4"/>
</dbReference>
<dbReference type="PANTHER" id="PTHR10799">
    <property type="entry name" value="SNF2/RAD54 HELICASE FAMILY"/>
    <property type="match status" value="1"/>
</dbReference>
<dbReference type="SMART" id="SM00184">
    <property type="entry name" value="RING"/>
    <property type="match status" value="3"/>
</dbReference>
<dbReference type="InterPro" id="IPR019786">
    <property type="entry name" value="Zinc_finger_PHD-type_CS"/>
</dbReference>
<feature type="region of interest" description="Disordered" evidence="7">
    <location>
        <begin position="1962"/>
        <end position="1988"/>
    </location>
</feature>
<dbReference type="InterPro" id="IPR013083">
    <property type="entry name" value="Znf_RING/FYVE/PHD"/>
</dbReference>
<evidence type="ECO:0000256" key="1">
    <source>
        <dbReference type="ARBA" id="ARBA00022723"/>
    </source>
</evidence>
<dbReference type="SMART" id="SM00487">
    <property type="entry name" value="DEXDc"/>
    <property type="match status" value="1"/>
</dbReference>
<evidence type="ECO:0000259" key="9">
    <source>
        <dbReference type="PROSITE" id="PS50089"/>
    </source>
</evidence>
<keyword evidence="3" id="KW-0378">Hydrolase</keyword>
<organism evidence="12 13">
    <name type="scientific">Eimeria tenella</name>
    <name type="common">Coccidian parasite</name>
    <dbReference type="NCBI Taxonomy" id="5802"/>
    <lineage>
        <taxon>Eukaryota</taxon>
        <taxon>Sar</taxon>
        <taxon>Alveolata</taxon>
        <taxon>Apicomplexa</taxon>
        <taxon>Conoidasida</taxon>
        <taxon>Coccidia</taxon>
        <taxon>Eucoccidiorida</taxon>
        <taxon>Eimeriorina</taxon>
        <taxon>Eimeriidae</taxon>
        <taxon>Eimeria</taxon>
    </lineage>
</organism>
<dbReference type="CDD" id="cd15568">
    <property type="entry name" value="PHD5_NSD"/>
    <property type="match status" value="1"/>
</dbReference>
<dbReference type="GO" id="GO:0008270">
    <property type="term" value="F:zinc ion binding"/>
    <property type="evidence" value="ECO:0007669"/>
    <property type="project" value="UniProtKB-KW"/>
</dbReference>
<dbReference type="PROSITE" id="PS51194">
    <property type="entry name" value="HELICASE_CTER"/>
    <property type="match status" value="1"/>
</dbReference>
<feature type="compositionally biased region" description="Basic and acidic residues" evidence="7">
    <location>
        <begin position="977"/>
        <end position="986"/>
    </location>
</feature>
<dbReference type="PROSITE" id="PS50016">
    <property type="entry name" value="ZF_PHD_2"/>
    <property type="match status" value="3"/>
</dbReference>
<evidence type="ECO:0000256" key="6">
    <source>
        <dbReference type="SAM" id="Coils"/>
    </source>
</evidence>
<dbReference type="InterPro" id="IPR049730">
    <property type="entry name" value="SNF2/RAD54-like_C"/>
</dbReference>
<reference evidence="12" key="1">
    <citation type="submission" date="2013-10" db="EMBL/GenBank/DDBJ databases">
        <title>Genomic analysis of the causative agents of coccidiosis in chickens.</title>
        <authorList>
            <person name="Reid A.J."/>
            <person name="Blake D."/>
            <person name="Billington K."/>
            <person name="Browne H."/>
            <person name="Dunn M."/>
            <person name="Hung S."/>
            <person name="Kawahara F."/>
            <person name="Miranda-Saavedra D."/>
            <person name="Mourier T."/>
            <person name="Nagra H."/>
            <person name="Otto T.D."/>
            <person name="Rawlings N."/>
            <person name="Sanchez A."/>
            <person name="Sanders M."/>
            <person name="Subramaniam C."/>
            <person name="Tay Y."/>
            <person name="Dear P."/>
            <person name="Doerig C."/>
            <person name="Gruber A."/>
            <person name="Parkinson J."/>
            <person name="Shirley M."/>
            <person name="Wan K.L."/>
            <person name="Berriman M."/>
            <person name="Tomley F."/>
            <person name="Pain A."/>
        </authorList>
    </citation>
    <scope>NUCLEOTIDE SEQUENCE [LARGE SCALE GENOMIC DNA]</scope>
    <source>
        <strain evidence="12">Houghton</strain>
    </source>
</reference>
<feature type="compositionally biased region" description="Low complexity" evidence="7">
    <location>
        <begin position="1"/>
        <end position="11"/>
    </location>
</feature>
<evidence type="ECO:0000256" key="3">
    <source>
        <dbReference type="ARBA" id="ARBA00022801"/>
    </source>
</evidence>
<feature type="region of interest" description="Disordered" evidence="7">
    <location>
        <begin position="839"/>
        <end position="1078"/>
    </location>
</feature>
<feature type="compositionally biased region" description="Polar residues" evidence="7">
    <location>
        <begin position="1048"/>
        <end position="1058"/>
    </location>
</feature>
<protein>
    <submittedName>
        <fullName evidence="12">SNF2 family N-terminal domain containing protein, putative</fullName>
    </submittedName>
</protein>
<dbReference type="Pfam" id="PF00176">
    <property type="entry name" value="SNF2-rel_dom"/>
    <property type="match status" value="1"/>
</dbReference>
<evidence type="ECO:0000256" key="5">
    <source>
        <dbReference type="PROSITE-ProRule" id="PRU00175"/>
    </source>
</evidence>
<feature type="domain" description="PHD-type" evidence="8">
    <location>
        <begin position="53"/>
        <end position="110"/>
    </location>
</feature>
<evidence type="ECO:0000313" key="13">
    <source>
        <dbReference type="Proteomes" id="UP000030747"/>
    </source>
</evidence>
<dbReference type="InterPro" id="IPR001650">
    <property type="entry name" value="Helicase_C-like"/>
</dbReference>
<dbReference type="CDD" id="cd17919">
    <property type="entry name" value="DEXHc_Snf"/>
    <property type="match status" value="1"/>
</dbReference>
<dbReference type="Pfam" id="PF00628">
    <property type="entry name" value="PHD"/>
    <property type="match status" value="2"/>
</dbReference>
<feature type="domain" description="Helicase ATP-binding" evidence="10">
    <location>
        <begin position="393"/>
        <end position="560"/>
    </location>
</feature>
<dbReference type="VEuPathDB" id="ToxoDB:ETH2_0814700"/>
<dbReference type="InterPro" id="IPR027417">
    <property type="entry name" value="P-loop_NTPase"/>
</dbReference>
<keyword evidence="2 5" id="KW-0863">Zinc-finger</keyword>
<reference evidence="12" key="2">
    <citation type="submission" date="2013-10" db="EMBL/GenBank/DDBJ databases">
        <authorList>
            <person name="Aslett M."/>
        </authorList>
    </citation>
    <scope>NUCLEOTIDE SEQUENCE [LARGE SCALE GENOMIC DNA]</scope>
    <source>
        <strain evidence="12">Houghton</strain>
    </source>
</reference>
<dbReference type="Pfam" id="PF00271">
    <property type="entry name" value="Helicase_C"/>
    <property type="match status" value="1"/>
</dbReference>
<feature type="domain" description="PHD-type" evidence="8">
    <location>
        <begin position="197"/>
        <end position="244"/>
    </location>
</feature>
<evidence type="ECO:0000313" key="12">
    <source>
        <dbReference type="EMBL" id="CDJ36991.1"/>
    </source>
</evidence>
<feature type="region of interest" description="Disordered" evidence="7">
    <location>
        <begin position="1"/>
        <end position="33"/>
    </location>
</feature>
<dbReference type="InterPro" id="IPR001965">
    <property type="entry name" value="Znf_PHD"/>
</dbReference>
<feature type="compositionally biased region" description="Basic and acidic residues" evidence="7">
    <location>
        <begin position="855"/>
        <end position="871"/>
    </location>
</feature>
<evidence type="ECO:0000256" key="4">
    <source>
        <dbReference type="ARBA" id="ARBA00022833"/>
    </source>
</evidence>
<dbReference type="EMBL" id="HG673746">
    <property type="protein sequence ID" value="CDJ36991.1"/>
    <property type="molecule type" value="Genomic_DNA"/>
</dbReference>
<dbReference type="PROSITE" id="PS50089">
    <property type="entry name" value="ZF_RING_2"/>
    <property type="match status" value="1"/>
</dbReference>
<dbReference type="OrthoDB" id="448448at2759"/>
<keyword evidence="6" id="KW-0175">Coiled coil</keyword>
<dbReference type="VEuPathDB" id="ToxoDB:ETH_00004920"/>
<keyword evidence="1" id="KW-0479">Metal-binding</keyword>
<dbReference type="InterPro" id="IPR014001">
    <property type="entry name" value="Helicase_ATP-bd"/>
</dbReference>
<dbReference type="Gene3D" id="3.40.50.300">
    <property type="entry name" value="P-loop containing nucleotide triphosphate hydrolases"/>
    <property type="match status" value="1"/>
</dbReference>
<dbReference type="GeneID" id="25250192"/>
<dbReference type="InterPro" id="IPR000330">
    <property type="entry name" value="SNF2_N"/>
</dbReference>
<dbReference type="SMART" id="SM00249">
    <property type="entry name" value="PHD"/>
    <property type="match status" value="4"/>
</dbReference>
<feature type="region of interest" description="Disordered" evidence="7">
    <location>
        <begin position="1300"/>
        <end position="1398"/>
    </location>
</feature>
<feature type="compositionally biased region" description="Low complexity" evidence="7">
    <location>
        <begin position="1773"/>
        <end position="1791"/>
    </location>
</feature>
<dbReference type="InterPro" id="IPR038718">
    <property type="entry name" value="SNF2-like_sf"/>
</dbReference>
<dbReference type="PROSITE" id="PS51192">
    <property type="entry name" value="HELICASE_ATP_BIND_1"/>
    <property type="match status" value="1"/>
</dbReference>
<dbReference type="Gene3D" id="3.40.50.10810">
    <property type="entry name" value="Tandem AAA-ATPase domain"/>
    <property type="match status" value="1"/>
</dbReference>
<feature type="domain" description="RING-type" evidence="9">
    <location>
        <begin position="122"/>
        <end position="170"/>
    </location>
</feature>